<name>A0A8J2P0K5_9HEXA</name>
<gene>
    <name evidence="2" type="ORF">AFUS01_LOCUS9042</name>
</gene>
<reference evidence="2" key="1">
    <citation type="submission" date="2021-06" db="EMBL/GenBank/DDBJ databases">
        <authorList>
            <person name="Hodson N. C."/>
            <person name="Mongue J. A."/>
            <person name="Jaron S. K."/>
        </authorList>
    </citation>
    <scope>NUCLEOTIDE SEQUENCE</scope>
</reference>
<feature type="transmembrane region" description="Helical" evidence="1">
    <location>
        <begin position="90"/>
        <end position="115"/>
    </location>
</feature>
<dbReference type="Proteomes" id="UP000708208">
    <property type="component" value="Unassembled WGS sequence"/>
</dbReference>
<evidence type="ECO:0000256" key="1">
    <source>
        <dbReference type="SAM" id="Phobius"/>
    </source>
</evidence>
<evidence type="ECO:0000313" key="2">
    <source>
        <dbReference type="EMBL" id="CAG7719734.1"/>
    </source>
</evidence>
<keyword evidence="1" id="KW-1133">Transmembrane helix</keyword>
<dbReference type="EMBL" id="CAJVCH010064140">
    <property type="protein sequence ID" value="CAG7719734.1"/>
    <property type="molecule type" value="Genomic_DNA"/>
</dbReference>
<feature type="transmembrane region" description="Helical" evidence="1">
    <location>
        <begin position="195"/>
        <end position="218"/>
    </location>
</feature>
<sequence length="246" mass="27946">MLKTPDSFQWVSKMIVIAATVLCFSSSFITTGYIVSLGVHLILTWKGLFRIFFFLFECEKKEFHLAEIHRKELLVEFVQSLLKLKKCLRIYGQLFGCYALLNIFHAGVLVGYSIYCLIWPRDGSATAATFMFAVLNFGLVVSLGNGLQLTIERTREKLREQLLLELITTQKRDTQVIITGKSVISWKWSFSTHKLFVLNNSLVPAFLGALVTCLTFIIQLDMSETKAQVLHCPSNLTSAPSIFNRF</sequence>
<proteinExistence type="predicted"/>
<evidence type="ECO:0000313" key="3">
    <source>
        <dbReference type="Proteomes" id="UP000708208"/>
    </source>
</evidence>
<protein>
    <submittedName>
        <fullName evidence="2">Uncharacterized protein</fullName>
    </submittedName>
</protein>
<keyword evidence="1" id="KW-0472">Membrane</keyword>
<accession>A0A8J2P0K5</accession>
<feature type="transmembrane region" description="Helical" evidence="1">
    <location>
        <begin position="15"/>
        <end position="43"/>
    </location>
</feature>
<dbReference type="AlphaFoldDB" id="A0A8J2P0K5"/>
<organism evidence="2 3">
    <name type="scientific">Allacma fusca</name>
    <dbReference type="NCBI Taxonomy" id="39272"/>
    <lineage>
        <taxon>Eukaryota</taxon>
        <taxon>Metazoa</taxon>
        <taxon>Ecdysozoa</taxon>
        <taxon>Arthropoda</taxon>
        <taxon>Hexapoda</taxon>
        <taxon>Collembola</taxon>
        <taxon>Symphypleona</taxon>
        <taxon>Sminthuridae</taxon>
        <taxon>Allacma</taxon>
    </lineage>
</organism>
<keyword evidence="3" id="KW-1185">Reference proteome</keyword>
<keyword evidence="1" id="KW-0812">Transmembrane</keyword>
<comment type="caution">
    <text evidence="2">The sequence shown here is derived from an EMBL/GenBank/DDBJ whole genome shotgun (WGS) entry which is preliminary data.</text>
</comment>
<feature type="transmembrane region" description="Helical" evidence="1">
    <location>
        <begin position="127"/>
        <end position="147"/>
    </location>
</feature>